<dbReference type="AlphaFoldDB" id="A0A9X0U4P8"/>
<dbReference type="RefSeq" id="WP_183977386.1">
    <property type="nucleotide sequence ID" value="NZ_JACHEB010000005.1"/>
</dbReference>
<evidence type="ECO:0000313" key="2">
    <source>
        <dbReference type="Proteomes" id="UP000535182"/>
    </source>
</evidence>
<proteinExistence type="predicted"/>
<evidence type="ECO:0000313" key="1">
    <source>
        <dbReference type="EMBL" id="MBB5329185.1"/>
    </source>
</evidence>
<comment type="caution">
    <text evidence="1">The sequence shown here is derived from an EMBL/GenBank/DDBJ whole genome shotgun (WGS) entry which is preliminary data.</text>
</comment>
<accession>A0A9X0U4P8</accession>
<gene>
    <name evidence="1" type="ORF">HDF14_002801</name>
</gene>
<protein>
    <submittedName>
        <fullName evidence="1">Uncharacterized protein</fullName>
    </submittedName>
</protein>
<sequence>MLSFGENTADNGILTLTYLADVDDSKKLSLGISAPLLEAIVNASLNIPALTRSPTSALLEP</sequence>
<name>A0A9X0U4P8_9BACT</name>
<reference evidence="1 2" key="1">
    <citation type="submission" date="2020-08" db="EMBL/GenBank/DDBJ databases">
        <title>Genomic Encyclopedia of Type Strains, Phase IV (KMG-V): Genome sequencing to study the core and pangenomes of soil and plant-associated prokaryotes.</title>
        <authorList>
            <person name="Whitman W."/>
        </authorList>
    </citation>
    <scope>NUCLEOTIDE SEQUENCE [LARGE SCALE GENOMIC DNA]</scope>
    <source>
        <strain evidence="1 2">X5P2</strain>
    </source>
</reference>
<dbReference type="Proteomes" id="UP000535182">
    <property type="component" value="Unassembled WGS sequence"/>
</dbReference>
<organism evidence="1 2">
    <name type="scientific">Tunturiibacter gelidiferens</name>
    <dbReference type="NCBI Taxonomy" id="3069689"/>
    <lineage>
        <taxon>Bacteria</taxon>
        <taxon>Pseudomonadati</taxon>
        <taxon>Acidobacteriota</taxon>
        <taxon>Terriglobia</taxon>
        <taxon>Terriglobales</taxon>
        <taxon>Acidobacteriaceae</taxon>
        <taxon>Tunturiibacter</taxon>
    </lineage>
</organism>
<dbReference type="EMBL" id="JACHEB010000005">
    <property type="protein sequence ID" value="MBB5329185.1"/>
    <property type="molecule type" value="Genomic_DNA"/>
</dbReference>
<keyword evidence="2" id="KW-1185">Reference proteome</keyword>